<organism evidence="1 2">
    <name type="scientific">Cichorium intybus</name>
    <name type="common">Chicory</name>
    <dbReference type="NCBI Taxonomy" id="13427"/>
    <lineage>
        <taxon>Eukaryota</taxon>
        <taxon>Viridiplantae</taxon>
        <taxon>Streptophyta</taxon>
        <taxon>Embryophyta</taxon>
        <taxon>Tracheophyta</taxon>
        <taxon>Spermatophyta</taxon>
        <taxon>Magnoliopsida</taxon>
        <taxon>eudicotyledons</taxon>
        <taxon>Gunneridae</taxon>
        <taxon>Pentapetalae</taxon>
        <taxon>asterids</taxon>
        <taxon>campanulids</taxon>
        <taxon>Asterales</taxon>
        <taxon>Asteraceae</taxon>
        <taxon>Cichorioideae</taxon>
        <taxon>Cichorieae</taxon>
        <taxon>Cichoriinae</taxon>
        <taxon>Cichorium</taxon>
    </lineage>
</organism>
<accession>A0ACB9AMC4</accession>
<proteinExistence type="predicted"/>
<dbReference type="EMBL" id="CM042015">
    <property type="protein sequence ID" value="KAI3711367.1"/>
    <property type="molecule type" value="Genomic_DNA"/>
</dbReference>
<name>A0ACB9AMC4_CICIN</name>
<reference evidence="1 2" key="2">
    <citation type="journal article" date="2022" name="Mol. Ecol. Resour.">
        <title>The genomes of chicory, endive, great burdock and yacon provide insights into Asteraceae paleo-polyploidization history and plant inulin production.</title>
        <authorList>
            <person name="Fan W."/>
            <person name="Wang S."/>
            <person name="Wang H."/>
            <person name="Wang A."/>
            <person name="Jiang F."/>
            <person name="Liu H."/>
            <person name="Zhao H."/>
            <person name="Xu D."/>
            <person name="Zhang Y."/>
        </authorList>
    </citation>
    <scope>NUCLEOTIDE SEQUENCE [LARGE SCALE GENOMIC DNA]</scope>
    <source>
        <strain evidence="2">cv. Punajuju</strain>
        <tissue evidence="1">Leaves</tissue>
    </source>
</reference>
<gene>
    <name evidence="1" type="ORF">L2E82_41394</name>
</gene>
<evidence type="ECO:0000313" key="2">
    <source>
        <dbReference type="Proteomes" id="UP001055811"/>
    </source>
</evidence>
<protein>
    <submittedName>
        <fullName evidence="1">Uncharacterized protein</fullName>
    </submittedName>
</protein>
<sequence length="176" mass="20199">MRLRVGARFLMLLQSIWIPSMTFLFAMVKRLKRRNRRYIGRKIPGEKIGSDAKDSESVEFSNAIWRDWAVKSDAGKMNGGDSCSFIVTFDSKPRSANRNSGILVEFPEKTNLDRFENDSKKRSHTRHEIKFIDFPDQNRRIVIDQPNDVHSSSDCSCLLTDRSVIEANVLPIATAY</sequence>
<comment type="caution">
    <text evidence="1">The sequence shown here is derived from an EMBL/GenBank/DDBJ whole genome shotgun (WGS) entry which is preliminary data.</text>
</comment>
<evidence type="ECO:0000313" key="1">
    <source>
        <dbReference type="EMBL" id="KAI3711367.1"/>
    </source>
</evidence>
<reference evidence="2" key="1">
    <citation type="journal article" date="2022" name="Mol. Ecol. Resour.">
        <title>The genomes of chicory, endive, great burdock and yacon provide insights into Asteraceae palaeo-polyploidization history and plant inulin production.</title>
        <authorList>
            <person name="Fan W."/>
            <person name="Wang S."/>
            <person name="Wang H."/>
            <person name="Wang A."/>
            <person name="Jiang F."/>
            <person name="Liu H."/>
            <person name="Zhao H."/>
            <person name="Xu D."/>
            <person name="Zhang Y."/>
        </authorList>
    </citation>
    <scope>NUCLEOTIDE SEQUENCE [LARGE SCALE GENOMIC DNA]</scope>
    <source>
        <strain evidence="2">cv. Punajuju</strain>
    </source>
</reference>
<dbReference type="Proteomes" id="UP001055811">
    <property type="component" value="Linkage Group LG07"/>
</dbReference>
<keyword evidence="2" id="KW-1185">Reference proteome</keyword>